<name>A0A7D9JT81_PARCT</name>
<evidence type="ECO:0000313" key="2">
    <source>
        <dbReference type="Proteomes" id="UP001152795"/>
    </source>
</evidence>
<sequence length="70" mass="8123">VILSKTSNLSNYLQGERVDAITAKRNADLTINTLGKCRSEKNFEPLWERAQIMFNEMKKDIKGSRFVFKE</sequence>
<feature type="non-terminal residue" evidence="1">
    <location>
        <position position="70"/>
    </location>
</feature>
<reference evidence="1" key="1">
    <citation type="submission" date="2020-04" db="EMBL/GenBank/DDBJ databases">
        <authorList>
            <person name="Alioto T."/>
            <person name="Alioto T."/>
            <person name="Gomez Garrido J."/>
        </authorList>
    </citation>
    <scope>NUCLEOTIDE SEQUENCE</scope>
    <source>
        <strain evidence="1">A484AB</strain>
    </source>
</reference>
<comment type="caution">
    <text evidence="1">The sequence shown here is derived from an EMBL/GenBank/DDBJ whole genome shotgun (WGS) entry which is preliminary data.</text>
</comment>
<proteinExistence type="predicted"/>
<organism evidence="1 2">
    <name type="scientific">Paramuricea clavata</name>
    <name type="common">Red gorgonian</name>
    <name type="synonym">Violescent sea-whip</name>
    <dbReference type="NCBI Taxonomy" id="317549"/>
    <lineage>
        <taxon>Eukaryota</taxon>
        <taxon>Metazoa</taxon>
        <taxon>Cnidaria</taxon>
        <taxon>Anthozoa</taxon>
        <taxon>Octocorallia</taxon>
        <taxon>Malacalcyonacea</taxon>
        <taxon>Plexauridae</taxon>
        <taxon>Paramuricea</taxon>
    </lineage>
</organism>
<gene>
    <name evidence="1" type="ORF">PACLA_8A000177</name>
</gene>
<keyword evidence="2" id="KW-1185">Reference proteome</keyword>
<feature type="non-terminal residue" evidence="1">
    <location>
        <position position="1"/>
    </location>
</feature>
<dbReference type="EMBL" id="CACRXK020020901">
    <property type="protein sequence ID" value="CAB4035290.1"/>
    <property type="molecule type" value="Genomic_DNA"/>
</dbReference>
<dbReference type="Proteomes" id="UP001152795">
    <property type="component" value="Unassembled WGS sequence"/>
</dbReference>
<protein>
    <submittedName>
        <fullName evidence="1">Uncharacterized protein</fullName>
    </submittedName>
</protein>
<dbReference type="AlphaFoldDB" id="A0A7D9JT81"/>
<accession>A0A7D9JT81</accession>
<evidence type="ECO:0000313" key="1">
    <source>
        <dbReference type="EMBL" id="CAB4035290.1"/>
    </source>
</evidence>